<evidence type="ECO:0000256" key="6">
    <source>
        <dbReference type="SAM" id="Phobius"/>
    </source>
</evidence>
<evidence type="ECO:0000256" key="4">
    <source>
        <dbReference type="ARBA" id="ARBA00022989"/>
    </source>
</evidence>
<dbReference type="PANTHER" id="PTHR45720:SF10">
    <property type="entry name" value="CHLORIDE CHANNEL PROTEIN 2"/>
    <property type="match status" value="1"/>
</dbReference>
<evidence type="ECO:0000256" key="2">
    <source>
        <dbReference type="ARBA" id="ARBA00022692"/>
    </source>
</evidence>
<evidence type="ECO:0000313" key="8">
    <source>
        <dbReference type="Proteomes" id="UP000324222"/>
    </source>
</evidence>
<dbReference type="GO" id="GO:0005886">
    <property type="term" value="C:plasma membrane"/>
    <property type="evidence" value="ECO:0007669"/>
    <property type="project" value="TreeGrafter"/>
</dbReference>
<evidence type="ECO:0000256" key="1">
    <source>
        <dbReference type="ARBA" id="ARBA00004141"/>
    </source>
</evidence>
<dbReference type="Pfam" id="PF00654">
    <property type="entry name" value="Voltage_CLC"/>
    <property type="match status" value="1"/>
</dbReference>
<evidence type="ECO:0000256" key="5">
    <source>
        <dbReference type="ARBA" id="ARBA00023136"/>
    </source>
</evidence>
<dbReference type="Proteomes" id="UP000324222">
    <property type="component" value="Unassembled WGS sequence"/>
</dbReference>
<keyword evidence="8" id="KW-1185">Reference proteome</keyword>
<dbReference type="GO" id="GO:0005247">
    <property type="term" value="F:voltage-gated chloride channel activity"/>
    <property type="evidence" value="ECO:0007669"/>
    <property type="project" value="TreeGrafter"/>
</dbReference>
<dbReference type="Gene3D" id="1.10.3080.10">
    <property type="entry name" value="Clc chloride channel"/>
    <property type="match status" value="1"/>
</dbReference>
<comment type="caution">
    <text evidence="7">The sequence shown here is derived from an EMBL/GenBank/DDBJ whole genome shotgun (WGS) entry which is preliminary data.</text>
</comment>
<dbReference type="PANTHER" id="PTHR45720">
    <property type="entry name" value="CHLORIDE CHANNEL PROTEIN 2"/>
    <property type="match status" value="1"/>
</dbReference>
<feature type="transmembrane region" description="Helical" evidence="6">
    <location>
        <begin position="35"/>
        <end position="57"/>
    </location>
</feature>
<dbReference type="InterPro" id="IPR050970">
    <property type="entry name" value="Cl_channel_volt-gated"/>
</dbReference>
<dbReference type="EMBL" id="VSRR010002516">
    <property type="protein sequence ID" value="MPC31843.1"/>
    <property type="molecule type" value="Genomic_DNA"/>
</dbReference>
<sequence length="171" mass="18349">MATISFLIDNIVLICFGGRMYLQGYFGNYHWGLQLFFWVVIPTLLVIFSAAFCQWVAPSAAGSGIPEMKTILRGVVLKEYLTWKTLLAKMVSLAAALGSGLPLGKEGPVMHMASIVATMLTKTLRYIKGTIENDARSTDLLAAACTMGVAVSYAAPIGGELPPPPSCLQSM</sequence>
<keyword evidence="2 6" id="KW-0812">Transmembrane</keyword>
<name>A0A5B7EFR5_PORTR</name>
<dbReference type="PRINTS" id="PR00762">
    <property type="entry name" value="CLCHANNEL"/>
</dbReference>
<dbReference type="AlphaFoldDB" id="A0A5B7EFR5"/>
<proteinExistence type="predicted"/>
<evidence type="ECO:0000313" key="7">
    <source>
        <dbReference type="EMBL" id="MPC31843.1"/>
    </source>
</evidence>
<keyword evidence="5 6" id="KW-0472">Membrane</keyword>
<keyword evidence="4 6" id="KW-1133">Transmembrane helix</keyword>
<gene>
    <name evidence="7" type="primary">CLCN2</name>
    <name evidence="7" type="ORF">E2C01_025143</name>
</gene>
<accession>A0A5B7EFR5</accession>
<organism evidence="7 8">
    <name type="scientific">Portunus trituberculatus</name>
    <name type="common">Swimming crab</name>
    <name type="synonym">Neptunus trituberculatus</name>
    <dbReference type="NCBI Taxonomy" id="210409"/>
    <lineage>
        <taxon>Eukaryota</taxon>
        <taxon>Metazoa</taxon>
        <taxon>Ecdysozoa</taxon>
        <taxon>Arthropoda</taxon>
        <taxon>Crustacea</taxon>
        <taxon>Multicrustacea</taxon>
        <taxon>Malacostraca</taxon>
        <taxon>Eumalacostraca</taxon>
        <taxon>Eucarida</taxon>
        <taxon>Decapoda</taxon>
        <taxon>Pleocyemata</taxon>
        <taxon>Brachyura</taxon>
        <taxon>Eubrachyura</taxon>
        <taxon>Portunoidea</taxon>
        <taxon>Portunidae</taxon>
        <taxon>Portuninae</taxon>
        <taxon>Portunus</taxon>
    </lineage>
</organism>
<dbReference type="InterPro" id="IPR014743">
    <property type="entry name" value="Cl-channel_core"/>
</dbReference>
<dbReference type="SUPFAM" id="SSF81340">
    <property type="entry name" value="Clc chloride channel"/>
    <property type="match status" value="1"/>
</dbReference>
<dbReference type="OrthoDB" id="4564at2759"/>
<evidence type="ECO:0000256" key="3">
    <source>
        <dbReference type="ARBA" id="ARBA00022737"/>
    </source>
</evidence>
<dbReference type="InterPro" id="IPR001807">
    <property type="entry name" value="ClC"/>
</dbReference>
<keyword evidence="3" id="KW-0677">Repeat</keyword>
<reference evidence="7 8" key="1">
    <citation type="submission" date="2019-05" db="EMBL/GenBank/DDBJ databases">
        <title>Another draft genome of Portunus trituberculatus and its Hox gene families provides insights of decapod evolution.</title>
        <authorList>
            <person name="Jeong J.-H."/>
            <person name="Song I."/>
            <person name="Kim S."/>
            <person name="Choi T."/>
            <person name="Kim D."/>
            <person name="Ryu S."/>
            <person name="Kim W."/>
        </authorList>
    </citation>
    <scope>NUCLEOTIDE SEQUENCE [LARGE SCALE GENOMIC DNA]</scope>
    <source>
        <tissue evidence="7">Muscle</tissue>
    </source>
</reference>
<comment type="subcellular location">
    <subcellularLocation>
        <location evidence="1">Membrane</location>
        <topology evidence="1">Multi-pass membrane protein</topology>
    </subcellularLocation>
</comment>
<protein>
    <submittedName>
        <fullName evidence="7">Chloride channel protein 2</fullName>
    </submittedName>
</protein>